<dbReference type="PIRSF" id="PIRSF015665">
    <property type="entry name" value="CHOPT"/>
    <property type="match status" value="1"/>
</dbReference>
<dbReference type="PANTHER" id="PTHR10414:SF37">
    <property type="entry name" value="BB IN A BOXCAR, ISOFORM C"/>
    <property type="match status" value="1"/>
</dbReference>
<dbReference type="EMBL" id="HE573026">
    <property type="protein sequence ID" value="CCC51827.1"/>
    <property type="molecule type" value="Genomic_DNA"/>
</dbReference>
<name>G0U7G9_TRYVY</name>
<feature type="transmembrane region" description="Helical" evidence="6">
    <location>
        <begin position="313"/>
        <end position="334"/>
    </location>
</feature>
<evidence type="ECO:0000256" key="2">
    <source>
        <dbReference type="ARBA" id="ARBA00010441"/>
    </source>
</evidence>
<evidence type="ECO:0000313" key="7">
    <source>
        <dbReference type="EMBL" id="CCC51827.1"/>
    </source>
</evidence>
<dbReference type="PANTHER" id="PTHR10414">
    <property type="entry name" value="ETHANOLAMINEPHOSPHOTRANSFERASE"/>
    <property type="match status" value="1"/>
</dbReference>
<keyword evidence="6" id="KW-0812">Transmembrane</keyword>
<comment type="subcellular location">
    <subcellularLocation>
        <location evidence="1">Membrane</location>
    </subcellularLocation>
</comment>
<dbReference type="FunFam" id="1.20.120.1760:FF:000032">
    <property type="entry name" value="Choline/ethanolamine phosphotransferase, putative"/>
    <property type="match status" value="1"/>
</dbReference>
<dbReference type="GO" id="GO:0004307">
    <property type="term" value="F:ethanolaminephosphotransferase activity"/>
    <property type="evidence" value="ECO:0007669"/>
    <property type="project" value="UniProtKB-EC"/>
</dbReference>
<evidence type="ECO:0000256" key="6">
    <source>
        <dbReference type="SAM" id="Phobius"/>
    </source>
</evidence>
<dbReference type="GO" id="GO:0016020">
    <property type="term" value="C:membrane"/>
    <property type="evidence" value="ECO:0007669"/>
    <property type="project" value="UniProtKB-SubCell"/>
</dbReference>
<evidence type="ECO:0000256" key="1">
    <source>
        <dbReference type="ARBA" id="ARBA00004370"/>
    </source>
</evidence>
<keyword evidence="4 6" id="KW-0472">Membrane</keyword>
<dbReference type="InterPro" id="IPR014472">
    <property type="entry name" value="CHOPT"/>
</dbReference>
<dbReference type="InterPro" id="IPR000462">
    <property type="entry name" value="CDP-OH_P_trans"/>
</dbReference>
<dbReference type="PROSITE" id="PS00379">
    <property type="entry name" value="CDP_ALCOHOL_P_TRANSF"/>
    <property type="match status" value="1"/>
</dbReference>
<dbReference type="Gene3D" id="1.20.120.1760">
    <property type="match status" value="1"/>
</dbReference>
<dbReference type="EC" id="2.7.8.1" evidence="7"/>
<dbReference type="GO" id="GO:0008654">
    <property type="term" value="P:phospholipid biosynthetic process"/>
    <property type="evidence" value="ECO:0007669"/>
    <property type="project" value="InterPro"/>
</dbReference>
<feature type="transmembrane region" description="Helical" evidence="6">
    <location>
        <begin position="346"/>
        <end position="366"/>
    </location>
</feature>
<feature type="transmembrane region" description="Helical" evidence="6">
    <location>
        <begin position="104"/>
        <end position="122"/>
    </location>
</feature>
<feature type="transmembrane region" description="Helical" evidence="6">
    <location>
        <begin position="397"/>
        <end position="415"/>
    </location>
</feature>
<evidence type="ECO:0000256" key="4">
    <source>
        <dbReference type="ARBA" id="ARBA00023136"/>
    </source>
</evidence>
<feature type="transmembrane region" description="Helical" evidence="6">
    <location>
        <begin position="286"/>
        <end position="306"/>
    </location>
</feature>
<dbReference type="AlphaFoldDB" id="G0U7G9"/>
<accession>G0U7G9</accession>
<sequence length="426" mass="47273">MSTSGRASGGPTTGTMQRQLSVSWSPRFHEYIQQDYLYNLAKYKYSGVDAGIISRYIMQPYWNFIINLVPMTVAPNAITLTGFLIGLSSSLLIMFYYFFSDAVYPAWVWYYAAFAIFLYQTLDAIDGKQARRTNTGSPLGELFDHGCDALLTPFVQLNVCCAVNTPPIMAFAYMAISSCVLFGAIWEQYITGTLELSYFSGPTDGILAACVVFIITGLFSPSVWDSVVVGPYEVLPFQFSESLPCVISTARSIVFVLYAFGGAITLGTNIFHVLTRPNIQARCVPLLTALPMLILLLLHICLFVVYQSIYSRYPFALEMSFAFLSSYTVTRMTVSRLCAMPHSIFNGYYLATLFVTLGALVAHTYLPQFEAKYLIPSLGSATVALAVLGVWQYVHMIVSVFMQLSCFLHIPLLSISSHHGVGTKRD</sequence>
<dbReference type="InterPro" id="IPR043130">
    <property type="entry name" value="CDP-OH_PTrfase_TM_dom"/>
</dbReference>
<dbReference type="Pfam" id="PF01066">
    <property type="entry name" value="CDP-OH_P_transf"/>
    <property type="match status" value="1"/>
</dbReference>
<reference evidence="7" key="1">
    <citation type="journal article" date="2012" name="Proc. Natl. Acad. Sci. U.S.A.">
        <title>Antigenic diversity is generated by distinct evolutionary mechanisms in African trypanosome species.</title>
        <authorList>
            <person name="Jackson A.P."/>
            <person name="Berry A."/>
            <person name="Aslett M."/>
            <person name="Allison H.C."/>
            <person name="Burton P."/>
            <person name="Vavrova-Anderson J."/>
            <person name="Brown R."/>
            <person name="Browne H."/>
            <person name="Corton N."/>
            <person name="Hauser H."/>
            <person name="Gamble J."/>
            <person name="Gilderthorp R."/>
            <person name="Marcello L."/>
            <person name="McQuillan J."/>
            <person name="Otto T.D."/>
            <person name="Quail M.A."/>
            <person name="Sanders M.J."/>
            <person name="van Tonder A."/>
            <person name="Ginger M.L."/>
            <person name="Field M.C."/>
            <person name="Barry J.D."/>
            <person name="Hertz-Fowler C."/>
            <person name="Berriman M."/>
        </authorList>
    </citation>
    <scope>NUCLEOTIDE SEQUENCE</scope>
    <source>
        <strain evidence="7">Y486</strain>
    </source>
</reference>
<dbReference type="VEuPathDB" id="TriTrypDB:TvY486_1008730"/>
<gene>
    <name evidence="7" type="ORF">TVY486_1008730</name>
</gene>
<evidence type="ECO:0000256" key="5">
    <source>
        <dbReference type="RuleBase" id="RU003750"/>
    </source>
</evidence>
<comment type="similarity">
    <text evidence="2 5">Belongs to the CDP-alcohol phosphatidyltransferase class-I family.</text>
</comment>
<evidence type="ECO:0000256" key="3">
    <source>
        <dbReference type="ARBA" id="ARBA00022679"/>
    </source>
</evidence>
<feature type="transmembrane region" description="Helical" evidence="6">
    <location>
        <begin position="206"/>
        <end position="232"/>
    </location>
</feature>
<feature type="transmembrane region" description="Helical" evidence="6">
    <location>
        <begin position="253"/>
        <end position="274"/>
    </location>
</feature>
<feature type="transmembrane region" description="Helical" evidence="6">
    <location>
        <begin position="373"/>
        <end position="391"/>
    </location>
</feature>
<keyword evidence="3 5" id="KW-0808">Transferase</keyword>
<proteinExistence type="inferred from homology"/>
<keyword evidence="6" id="KW-1133">Transmembrane helix</keyword>
<protein>
    <submittedName>
        <fullName evidence="7">Putative ethanolaminephosphotransferase</fullName>
        <ecNumber evidence="7">2.7.8.1</ecNumber>
    </submittedName>
</protein>
<organism evidence="7">
    <name type="scientific">Trypanosoma vivax (strain Y486)</name>
    <dbReference type="NCBI Taxonomy" id="1055687"/>
    <lineage>
        <taxon>Eukaryota</taxon>
        <taxon>Discoba</taxon>
        <taxon>Euglenozoa</taxon>
        <taxon>Kinetoplastea</taxon>
        <taxon>Metakinetoplastina</taxon>
        <taxon>Trypanosomatida</taxon>
        <taxon>Trypanosomatidae</taxon>
        <taxon>Trypanosoma</taxon>
        <taxon>Duttonella</taxon>
    </lineage>
</organism>
<dbReference type="InterPro" id="IPR048254">
    <property type="entry name" value="CDP_ALCOHOL_P_TRANSF_CS"/>
</dbReference>
<feature type="transmembrane region" description="Helical" evidence="6">
    <location>
        <begin position="168"/>
        <end position="186"/>
    </location>
</feature>